<dbReference type="CDD" id="cd00586">
    <property type="entry name" value="4HBT"/>
    <property type="match status" value="1"/>
</dbReference>
<dbReference type="Pfam" id="PF13279">
    <property type="entry name" value="4HBT_2"/>
    <property type="match status" value="1"/>
</dbReference>
<reference evidence="3" key="1">
    <citation type="submission" date="2023-10" db="EMBL/GenBank/DDBJ databases">
        <title>Screening of Alkalihalophilus pseudofirmusBZ-TG-HK211 and Its Alleviation of Salt Stress on Rapeseed Growth.</title>
        <authorList>
            <person name="Zhao B."/>
            <person name="Guo T."/>
        </authorList>
    </citation>
    <scope>NUCLEOTIDE SEQUENCE</scope>
    <source>
        <strain evidence="3">BZ-TG-HK211</strain>
    </source>
</reference>
<name>A0AAJ2NLS1_ALKPS</name>
<dbReference type="AlphaFoldDB" id="A0AAJ2NLS1"/>
<comment type="similarity">
    <text evidence="1">Belongs to the 4-hydroxybenzoyl-CoA thioesterase family.</text>
</comment>
<comment type="caution">
    <text evidence="3">The sequence shown here is derived from an EMBL/GenBank/DDBJ whole genome shotgun (WGS) entry which is preliminary data.</text>
</comment>
<dbReference type="InterPro" id="IPR050563">
    <property type="entry name" value="4-hydroxybenzoyl-CoA_TE"/>
</dbReference>
<evidence type="ECO:0000313" key="4">
    <source>
        <dbReference type="Proteomes" id="UP001285636"/>
    </source>
</evidence>
<dbReference type="GO" id="GO:0047617">
    <property type="term" value="F:fatty acyl-CoA hydrolase activity"/>
    <property type="evidence" value="ECO:0007669"/>
    <property type="project" value="TreeGrafter"/>
</dbReference>
<gene>
    <name evidence="3" type="ORF">RYX45_06360</name>
</gene>
<dbReference type="EMBL" id="JAWJAY010000001">
    <property type="protein sequence ID" value="MDV2884793.1"/>
    <property type="molecule type" value="Genomic_DNA"/>
</dbReference>
<dbReference type="InterPro" id="IPR029069">
    <property type="entry name" value="HotDog_dom_sf"/>
</dbReference>
<evidence type="ECO:0000313" key="3">
    <source>
        <dbReference type="EMBL" id="MDV2884793.1"/>
    </source>
</evidence>
<evidence type="ECO:0000256" key="1">
    <source>
        <dbReference type="ARBA" id="ARBA00005953"/>
    </source>
</evidence>
<dbReference type="EC" id="3.1.2.-" evidence="3"/>
<dbReference type="Proteomes" id="UP001285636">
    <property type="component" value="Unassembled WGS sequence"/>
</dbReference>
<dbReference type="PANTHER" id="PTHR31793:SF27">
    <property type="entry name" value="NOVEL THIOESTERASE SUPERFAMILY DOMAIN AND SAPOSIN A-TYPE DOMAIN CONTAINING PROTEIN (0610012H03RIK)"/>
    <property type="match status" value="1"/>
</dbReference>
<dbReference type="Gene3D" id="3.10.129.10">
    <property type="entry name" value="Hotdog Thioesterase"/>
    <property type="match status" value="1"/>
</dbReference>
<protein>
    <submittedName>
        <fullName evidence="3">Thioesterase family protein</fullName>
        <ecNumber evidence="3">3.1.2.-</ecNumber>
    </submittedName>
</protein>
<organism evidence="3 4">
    <name type="scientific">Alkalihalophilus pseudofirmus</name>
    <name type="common">Bacillus pseudofirmus</name>
    <dbReference type="NCBI Taxonomy" id="79885"/>
    <lineage>
        <taxon>Bacteria</taxon>
        <taxon>Bacillati</taxon>
        <taxon>Bacillota</taxon>
        <taxon>Bacilli</taxon>
        <taxon>Bacillales</taxon>
        <taxon>Bacillaceae</taxon>
        <taxon>Alkalihalophilus</taxon>
    </lineage>
</organism>
<sequence length="137" mass="15953">MKFETNVKVRFCETDALGHLNNVSYFIYLEEARVEFFKALNPEMTIENWNIILASTSCDFIKQVYFDEILSIETSVEKIGTSSFHIVHEVFNPAKEVVARGRAAVVHFDFHSQTTQSLPDFMKERLNKYYQEKISSN</sequence>
<dbReference type="PANTHER" id="PTHR31793">
    <property type="entry name" value="4-HYDROXYBENZOYL-COA THIOESTERASE FAMILY MEMBER"/>
    <property type="match status" value="1"/>
</dbReference>
<dbReference type="RefSeq" id="WP_323466241.1">
    <property type="nucleotide sequence ID" value="NZ_CP144224.1"/>
</dbReference>
<proteinExistence type="inferred from homology"/>
<evidence type="ECO:0000256" key="2">
    <source>
        <dbReference type="ARBA" id="ARBA00022801"/>
    </source>
</evidence>
<accession>A0AAJ2NLS1</accession>
<keyword evidence="2 3" id="KW-0378">Hydrolase</keyword>
<dbReference type="SUPFAM" id="SSF54637">
    <property type="entry name" value="Thioesterase/thiol ester dehydrase-isomerase"/>
    <property type="match status" value="1"/>
</dbReference>